<dbReference type="GO" id="GO:0006167">
    <property type="term" value="P:AMP biosynthetic process"/>
    <property type="evidence" value="ECO:0007669"/>
    <property type="project" value="TreeGrafter"/>
</dbReference>
<evidence type="ECO:0000256" key="3">
    <source>
        <dbReference type="ARBA" id="ARBA00022741"/>
    </source>
</evidence>
<dbReference type="InterPro" id="IPR015797">
    <property type="entry name" value="NUDIX_hydrolase-like_dom_sf"/>
</dbReference>
<dbReference type="CDD" id="cd03428">
    <property type="entry name" value="NUDIX_Ap4A_Nudt2"/>
    <property type="match status" value="1"/>
</dbReference>
<feature type="domain" description="Nudix hydrolase" evidence="7">
    <location>
        <begin position="95"/>
        <end position="223"/>
    </location>
</feature>
<evidence type="ECO:0000256" key="6">
    <source>
        <dbReference type="RuleBase" id="RU003476"/>
    </source>
</evidence>
<keyword evidence="3" id="KW-0547">Nucleotide-binding</keyword>
<evidence type="ECO:0000256" key="4">
    <source>
        <dbReference type="ARBA" id="ARBA00022801"/>
    </source>
</evidence>
<keyword evidence="4 6" id="KW-0378">Hydrolase</keyword>
<dbReference type="PRINTS" id="PR00502">
    <property type="entry name" value="NUDIXFAMILY"/>
</dbReference>
<dbReference type="Proteomes" id="UP000633365">
    <property type="component" value="Unassembled WGS sequence"/>
</dbReference>
<dbReference type="AlphaFoldDB" id="A0A934WT56"/>
<dbReference type="Pfam" id="PF00293">
    <property type="entry name" value="NUDIX"/>
    <property type="match status" value="1"/>
</dbReference>
<dbReference type="Gene3D" id="3.90.79.10">
    <property type="entry name" value="Nucleoside Triphosphate Pyrophosphohydrolase"/>
    <property type="match status" value="1"/>
</dbReference>
<evidence type="ECO:0000256" key="2">
    <source>
        <dbReference type="ARBA" id="ARBA00018911"/>
    </source>
</evidence>
<accession>A0A934WT56</accession>
<dbReference type="PROSITE" id="PS00893">
    <property type="entry name" value="NUDIX_BOX"/>
    <property type="match status" value="1"/>
</dbReference>
<sequence>MIAENVKVSLFGSISEGLYSARIGTGSVSNKSAYVVTRKKIKEYFDGVVVAVAEFEGLDGERPIVSTYGEVFYEPELRKILSRLRNIKLKSIRCLYEKSCGGIIFYKTRQNTKILLVKNNNGRYWSFPKGHIEEGETEQETAIREIKEETGLDVTLVQGFREISEYSPFGKIRKRVVFFLARAFTDNVKIQEEEIDSYIWVDLQQARKLCSYDNDLRIIEKAELTIHLKV</sequence>
<comment type="similarity">
    <text evidence="1 6">Belongs to the Nudix hydrolase family.</text>
</comment>
<dbReference type="PANTHER" id="PTHR21340:SF0">
    <property type="entry name" value="BIS(5'-NUCLEOSYL)-TETRAPHOSPHATASE [ASYMMETRICAL]"/>
    <property type="match status" value="1"/>
</dbReference>
<dbReference type="PANTHER" id="PTHR21340">
    <property type="entry name" value="DIADENOSINE 5,5-P1,P4-TETRAPHOSPHATE PYROPHOSPHOHYDROLASE MUTT"/>
    <property type="match status" value="1"/>
</dbReference>
<evidence type="ECO:0000313" key="9">
    <source>
        <dbReference type="Proteomes" id="UP000633365"/>
    </source>
</evidence>
<dbReference type="PROSITE" id="PS51462">
    <property type="entry name" value="NUDIX"/>
    <property type="match status" value="1"/>
</dbReference>
<evidence type="ECO:0000259" key="7">
    <source>
        <dbReference type="PROSITE" id="PS51462"/>
    </source>
</evidence>
<name>A0A934WT56_9FIRM</name>
<evidence type="ECO:0000256" key="1">
    <source>
        <dbReference type="ARBA" id="ARBA00005582"/>
    </source>
</evidence>
<dbReference type="InterPro" id="IPR020476">
    <property type="entry name" value="Nudix_hydrolase"/>
</dbReference>
<reference evidence="8" key="1">
    <citation type="submission" date="2021-01" db="EMBL/GenBank/DDBJ databases">
        <title>Genome public.</title>
        <authorList>
            <person name="Liu C."/>
            <person name="Sun Q."/>
        </authorList>
    </citation>
    <scope>NUCLEOTIDE SEQUENCE</scope>
    <source>
        <strain evidence="8">M6</strain>
    </source>
</reference>
<dbReference type="SUPFAM" id="SSF55811">
    <property type="entry name" value="Nudix"/>
    <property type="match status" value="1"/>
</dbReference>
<dbReference type="GO" id="GO:0000166">
    <property type="term" value="F:nucleotide binding"/>
    <property type="evidence" value="ECO:0007669"/>
    <property type="project" value="UniProtKB-KW"/>
</dbReference>
<evidence type="ECO:0000256" key="5">
    <source>
        <dbReference type="ARBA" id="ARBA00032644"/>
    </source>
</evidence>
<dbReference type="GO" id="GO:0004081">
    <property type="term" value="F:bis(5'-nucleosyl)-tetraphosphatase (asymmetrical) activity"/>
    <property type="evidence" value="ECO:0007669"/>
    <property type="project" value="TreeGrafter"/>
</dbReference>
<dbReference type="InterPro" id="IPR003565">
    <property type="entry name" value="Tetra_PHTase"/>
</dbReference>
<dbReference type="RefSeq" id="WP_201428192.1">
    <property type="nucleotide sequence ID" value="NZ_JAEQMG010000140.1"/>
</dbReference>
<dbReference type="InterPro" id="IPR020084">
    <property type="entry name" value="NUDIX_hydrolase_CS"/>
</dbReference>
<gene>
    <name evidence="8" type="ORF">JKK62_12605</name>
</gene>
<dbReference type="GO" id="GO:0006754">
    <property type="term" value="P:ATP biosynthetic process"/>
    <property type="evidence" value="ECO:0007669"/>
    <property type="project" value="TreeGrafter"/>
</dbReference>
<protein>
    <recommendedName>
        <fullName evidence="2">Bis(5'-nucleosyl)-tetraphosphatase [asymmetrical]</fullName>
    </recommendedName>
    <alternativeName>
        <fullName evidence="5">Diadenosine 5',5'''-P1,P4-tetraphosphate asymmetrical hydrolase</fullName>
    </alternativeName>
</protein>
<comment type="caution">
    <text evidence="8">The sequence shown here is derived from an EMBL/GenBank/DDBJ whole genome shotgun (WGS) entry which is preliminary data.</text>
</comment>
<proteinExistence type="inferred from homology"/>
<organism evidence="8 9">
    <name type="scientific">Ruminococcus difficilis</name>
    <dbReference type="NCBI Taxonomy" id="2763069"/>
    <lineage>
        <taxon>Bacteria</taxon>
        <taxon>Bacillati</taxon>
        <taxon>Bacillota</taxon>
        <taxon>Clostridia</taxon>
        <taxon>Eubacteriales</taxon>
        <taxon>Oscillospiraceae</taxon>
        <taxon>Ruminococcus</taxon>
    </lineage>
</organism>
<dbReference type="EMBL" id="JAEQMG010000140">
    <property type="protein sequence ID" value="MBK6089468.1"/>
    <property type="molecule type" value="Genomic_DNA"/>
</dbReference>
<evidence type="ECO:0000313" key="8">
    <source>
        <dbReference type="EMBL" id="MBK6089468.1"/>
    </source>
</evidence>
<dbReference type="InterPro" id="IPR051325">
    <property type="entry name" value="Nudix_hydrolase_domain"/>
</dbReference>
<dbReference type="InterPro" id="IPR000086">
    <property type="entry name" value="NUDIX_hydrolase_dom"/>
</dbReference>
<keyword evidence="9" id="KW-1185">Reference proteome</keyword>